<evidence type="ECO:0000256" key="3">
    <source>
        <dbReference type="SAM" id="Phobius"/>
    </source>
</evidence>
<keyword evidence="3" id="KW-0812">Transmembrane</keyword>
<organism evidence="4 5">
    <name type="scientific">Streptomyces chisholmiae</name>
    <dbReference type="NCBI Taxonomy" id="3075540"/>
    <lineage>
        <taxon>Bacteria</taxon>
        <taxon>Bacillati</taxon>
        <taxon>Actinomycetota</taxon>
        <taxon>Actinomycetes</taxon>
        <taxon>Kitasatosporales</taxon>
        <taxon>Streptomycetaceae</taxon>
        <taxon>Streptomyces</taxon>
    </lineage>
</organism>
<dbReference type="SUPFAM" id="SSF63817">
    <property type="entry name" value="Sortase"/>
    <property type="match status" value="1"/>
</dbReference>
<accession>A0ABU2JQD7</accession>
<evidence type="ECO:0000313" key="4">
    <source>
        <dbReference type="EMBL" id="MDT0267127.1"/>
    </source>
</evidence>
<feature type="compositionally biased region" description="Basic and acidic residues" evidence="2">
    <location>
        <begin position="137"/>
        <end position="154"/>
    </location>
</feature>
<dbReference type="RefSeq" id="WP_311667174.1">
    <property type="nucleotide sequence ID" value="NZ_JAVREO010000006.1"/>
</dbReference>
<keyword evidence="5" id="KW-1185">Reference proteome</keyword>
<evidence type="ECO:0000313" key="5">
    <source>
        <dbReference type="Proteomes" id="UP001183410"/>
    </source>
</evidence>
<dbReference type="EMBL" id="JAVREO010000006">
    <property type="protein sequence ID" value="MDT0267127.1"/>
    <property type="molecule type" value="Genomic_DNA"/>
</dbReference>
<keyword evidence="3" id="KW-0472">Membrane</keyword>
<feature type="transmembrane region" description="Helical" evidence="3">
    <location>
        <begin position="282"/>
        <end position="304"/>
    </location>
</feature>
<name>A0ABU2JQD7_9ACTN</name>
<feature type="compositionally biased region" description="Low complexity" evidence="2">
    <location>
        <begin position="30"/>
        <end position="42"/>
    </location>
</feature>
<feature type="compositionally biased region" description="Low complexity" evidence="2">
    <location>
        <begin position="159"/>
        <end position="183"/>
    </location>
</feature>
<feature type="region of interest" description="Disordered" evidence="2">
    <location>
        <begin position="1"/>
        <end position="262"/>
    </location>
</feature>
<dbReference type="InterPro" id="IPR023365">
    <property type="entry name" value="Sortase_dom-sf"/>
</dbReference>
<dbReference type="CDD" id="cd05830">
    <property type="entry name" value="Sortase_E"/>
    <property type="match status" value="1"/>
</dbReference>
<feature type="compositionally biased region" description="Low complexity" evidence="2">
    <location>
        <begin position="190"/>
        <end position="222"/>
    </location>
</feature>
<feature type="compositionally biased region" description="Basic residues" evidence="2">
    <location>
        <begin position="223"/>
        <end position="233"/>
    </location>
</feature>
<evidence type="ECO:0000256" key="1">
    <source>
        <dbReference type="ARBA" id="ARBA00022801"/>
    </source>
</evidence>
<feature type="region of interest" description="Disordered" evidence="2">
    <location>
        <begin position="318"/>
        <end position="339"/>
    </location>
</feature>
<reference evidence="5" key="1">
    <citation type="submission" date="2023-07" db="EMBL/GenBank/DDBJ databases">
        <title>30 novel species of actinomycetes from the DSMZ collection.</title>
        <authorList>
            <person name="Nouioui I."/>
        </authorList>
    </citation>
    <scope>NUCLEOTIDE SEQUENCE [LARGE SCALE GENOMIC DNA]</scope>
    <source>
        <strain evidence="5">DSM 44915</strain>
    </source>
</reference>
<keyword evidence="1" id="KW-0378">Hydrolase</keyword>
<keyword evidence="3" id="KW-1133">Transmembrane helix</keyword>
<dbReference type="InterPro" id="IPR042003">
    <property type="entry name" value="Sortase_E"/>
</dbReference>
<protein>
    <submittedName>
        <fullName evidence="4">Class E sortase</fullName>
    </submittedName>
</protein>
<sequence>MTAARPPEGADWDPHQQPYAEDPYAGRGGAYPTPGTTGADPYQAAVDALADPLGDPLPGQRRPAEPGHPGHGDPPAGGYGSDGVAVGYGADELAAGGYPANGFPGAGGYPAADPAAGGPGADGYGYPNAQDGPGGPAERDPQTVGLRRPDDLRRPPRWAEPAAEAGAGPAGPETAAEPPVGGRAARRRAAQAAAQAGGPAAGASTTSTTSTTSATAAEAGGRAARRRAAKAGGRRGAAEAPADPATPDPAEPEAGGGRAARRKAAKAAAKAAKQTGTAISNVIGELFITTGVLLLLFVVYQLWWTNVEARAHANNQADELQERWDQSDEEAADAENRDPGVFSAGEGFALLYLPTLDVRVPVAESVDPSSVLDNGMVGHYSEEDRLPTAMPWDEEGNFGLAGHRNTHGEPFRYINRLEPGDPIVIETETTYYVYEMRSRLDSTQPSNTAVLDPVPEQGGFTEPGRYITLTTCTPEFTSTYRLIVWGELAEERPRAEGMPDALVN</sequence>
<feature type="compositionally biased region" description="Low complexity" evidence="2">
    <location>
        <begin position="94"/>
        <end position="116"/>
    </location>
</feature>
<comment type="caution">
    <text evidence="4">The sequence shown here is derived from an EMBL/GenBank/DDBJ whole genome shotgun (WGS) entry which is preliminary data.</text>
</comment>
<dbReference type="Pfam" id="PF04203">
    <property type="entry name" value="Sortase"/>
    <property type="match status" value="1"/>
</dbReference>
<dbReference type="InterPro" id="IPR005754">
    <property type="entry name" value="Sortase"/>
</dbReference>
<dbReference type="Proteomes" id="UP001183410">
    <property type="component" value="Unassembled WGS sequence"/>
</dbReference>
<gene>
    <name evidence="4" type="ORF">RM844_12590</name>
</gene>
<dbReference type="Gene3D" id="2.40.260.10">
    <property type="entry name" value="Sortase"/>
    <property type="match status" value="1"/>
</dbReference>
<dbReference type="InterPro" id="IPR053465">
    <property type="entry name" value="Sortase_Class_E"/>
</dbReference>
<evidence type="ECO:0000256" key="2">
    <source>
        <dbReference type="SAM" id="MobiDB-lite"/>
    </source>
</evidence>
<dbReference type="NCBIfam" id="NF033747">
    <property type="entry name" value="class_E_sortase"/>
    <property type="match status" value="1"/>
</dbReference>
<feature type="compositionally biased region" description="Basic and acidic residues" evidence="2">
    <location>
        <begin position="62"/>
        <end position="71"/>
    </location>
</feature>
<proteinExistence type="predicted"/>